<organism evidence="1 2">
    <name type="scientific">Gigaspora rosea</name>
    <dbReference type="NCBI Taxonomy" id="44941"/>
    <lineage>
        <taxon>Eukaryota</taxon>
        <taxon>Fungi</taxon>
        <taxon>Fungi incertae sedis</taxon>
        <taxon>Mucoromycota</taxon>
        <taxon>Glomeromycotina</taxon>
        <taxon>Glomeromycetes</taxon>
        <taxon>Diversisporales</taxon>
        <taxon>Gigasporaceae</taxon>
        <taxon>Gigaspora</taxon>
    </lineage>
</organism>
<keyword evidence="2" id="KW-1185">Reference proteome</keyword>
<proteinExistence type="predicted"/>
<accession>A0A397W7H7</accession>
<name>A0A397W7H7_9GLOM</name>
<sequence length="124" mass="14160">MWNQKFSRIAGLVPDRAGHVVVIIGDQIIFMRGSCFIPLTKPIKNLIRVYNLLDEVFSLSLLSQFSTSNSPYVDLSDTSLNEIDNNSNLTFNQALMIEEINKTYNIIDQSVIFVLPYGKFWLNL</sequence>
<evidence type="ECO:0000313" key="1">
    <source>
        <dbReference type="EMBL" id="RIB30051.1"/>
    </source>
</evidence>
<reference evidence="1 2" key="1">
    <citation type="submission" date="2018-06" db="EMBL/GenBank/DDBJ databases">
        <title>Comparative genomics reveals the genomic features of Rhizophagus irregularis, R. cerebriforme, R. diaphanum and Gigaspora rosea, and their symbiotic lifestyle signature.</title>
        <authorList>
            <person name="Morin E."/>
            <person name="San Clemente H."/>
            <person name="Chen E.C.H."/>
            <person name="De La Providencia I."/>
            <person name="Hainaut M."/>
            <person name="Kuo A."/>
            <person name="Kohler A."/>
            <person name="Murat C."/>
            <person name="Tang N."/>
            <person name="Roy S."/>
            <person name="Loubradou J."/>
            <person name="Henrissat B."/>
            <person name="Grigoriev I.V."/>
            <person name="Corradi N."/>
            <person name="Roux C."/>
            <person name="Martin F.M."/>
        </authorList>
    </citation>
    <scope>NUCLEOTIDE SEQUENCE [LARGE SCALE GENOMIC DNA]</scope>
    <source>
        <strain evidence="1 2">DAOM 194757</strain>
    </source>
</reference>
<dbReference type="EMBL" id="QKWP01000023">
    <property type="protein sequence ID" value="RIB30051.1"/>
    <property type="molecule type" value="Genomic_DNA"/>
</dbReference>
<comment type="caution">
    <text evidence="1">The sequence shown here is derived from an EMBL/GenBank/DDBJ whole genome shotgun (WGS) entry which is preliminary data.</text>
</comment>
<evidence type="ECO:0000313" key="2">
    <source>
        <dbReference type="Proteomes" id="UP000266673"/>
    </source>
</evidence>
<gene>
    <name evidence="1" type="ORF">C2G38_2153842</name>
</gene>
<protein>
    <submittedName>
        <fullName evidence="1">Uncharacterized protein</fullName>
    </submittedName>
</protein>
<dbReference type="AlphaFoldDB" id="A0A397W7H7"/>
<dbReference type="Proteomes" id="UP000266673">
    <property type="component" value="Unassembled WGS sequence"/>
</dbReference>